<evidence type="ECO:0000313" key="2">
    <source>
        <dbReference type="Proteomes" id="UP001597214"/>
    </source>
</evidence>
<sequence length="93" mass="10730">MSDCRKKHPFRTYCDKDCLCKLIAEYKGADVKVKTKSGDKIEGELEFVTKDCCVVIIEPELISPYLNKQVTIIRCKDIESFSADLYQNDMKLE</sequence>
<reference evidence="2" key="1">
    <citation type="journal article" date="2019" name="Int. J. Syst. Evol. Microbiol.">
        <title>The Global Catalogue of Microorganisms (GCM) 10K type strain sequencing project: providing services to taxonomists for standard genome sequencing and annotation.</title>
        <authorList>
            <consortium name="The Broad Institute Genomics Platform"/>
            <consortium name="The Broad Institute Genome Sequencing Center for Infectious Disease"/>
            <person name="Wu L."/>
            <person name="Ma J."/>
        </authorList>
    </citation>
    <scope>NUCLEOTIDE SEQUENCE [LARGE SCALE GENOMIC DNA]</scope>
    <source>
        <strain evidence="2">CCUG 49339</strain>
    </source>
</reference>
<dbReference type="EMBL" id="JBHUEM010000003">
    <property type="protein sequence ID" value="MFD1735471.1"/>
    <property type="molecule type" value="Genomic_DNA"/>
</dbReference>
<name>A0ABW4LKK9_9BACI</name>
<keyword evidence="2" id="KW-1185">Reference proteome</keyword>
<dbReference type="Proteomes" id="UP001597214">
    <property type="component" value="Unassembled WGS sequence"/>
</dbReference>
<proteinExistence type="predicted"/>
<comment type="caution">
    <text evidence="1">The sequence shown here is derived from an EMBL/GenBank/DDBJ whole genome shotgun (WGS) entry which is preliminary data.</text>
</comment>
<accession>A0ABW4LKK9</accession>
<evidence type="ECO:0000313" key="1">
    <source>
        <dbReference type="EMBL" id="MFD1735471.1"/>
    </source>
</evidence>
<gene>
    <name evidence="1" type="ORF">ACFSCX_02740</name>
</gene>
<dbReference type="RefSeq" id="WP_377926570.1">
    <property type="nucleotide sequence ID" value="NZ_JBHUEM010000003.1"/>
</dbReference>
<evidence type="ECO:0008006" key="3">
    <source>
        <dbReference type="Google" id="ProtNLM"/>
    </source>
</evidence>
<protein>
    <recommendedName>
        <fullName evidence="3">DUF2187 domain-containing protein</fullName>
    </recommendedName>
</protein>
<organism evidence="1 2">
    <name type="scientific">Bacillus salitolerans</name>
    <dbReference type="NCBI Taxonomy" id="1437434"/>
    <lineage>
        <taxon>Bacteria</taxon>
        <taxon>Bacillati</taxon>
        <taxon>Bacillota</taxon>
        <taxon>Bacilli</taxon>
        <taxon>Bacillales</taxon>
        <taxon>Bacillaceae</taxon>
        <taxon>Bacillus</taxon>
    </lineage>
</organism>